<dbReference type="InterPro" id="IPR051171">
    <property type="entry name" value="CaCA"/>
</dbReference>
<feature type="compositionally biased region" description="Basic and acidic residues" evidence="20">
    <location>
        <begin position="1"/>
        <end position="13"/>
    </location>
</feature>
<dbReference type="Gene3D" id="3.40.640.10">
    <property type="entry name" value="Type I PLP-dependent aspartate aminotransferase-like (Major domain)"/>
    <property type="match status" value="1"/>
</dbReference>
<keyword evidence="7" id="KW-0479">Metal-binding</keyword>
<feature type="region of interest" description="Disordered" evidence="20">
    <location>
        <begin position="1"/>
        <end position="38"/>
    </location>
</feature>
<evidence type="ECO:0000256" key="5">
    <source>
        <dbReference type="ARBA" id="ARBA00022475"/>
    </source>
</evidence>
<dbReference type="Proteomes" id="UP001642464">
    <property type="component" value="Unassembled WGS sequence"/>
</dbReference>
<feature type="domain" description="Calx-beta" evidence="21">
    <location>
        <begin position="143"/>
        <end position="279"/>
    </location>
</feature>
<evidence type="ECO:0000256" key="6">
    <source>
        <dbReference type="ARBA" id="ARBA00022692"/>
    </source>
</evidence>
<dbReference type="InterPro" id="IPR038081">
    <property type="entry name" value="CalX-like_sf"/>
</dbReference>
<feature type="region of interest" description="Disordered" evidence="20">
    <location>
        <begin position="888"/>
        <end position="908"/>
    </location>
</feature>
<keyword evidence="13" id="KW-1133">Transmembrane helix</keyword>
<evidence type="ECO:0000256" key="1">
    <source>
        <dbReference type="ARBA" id="ARBA00001933"/>
    </source>
</evidence>
<keyword evidence="16" id="KW-0472">Membrane</keyword>
<comment type="subcellular location">
    <subcellularLocation>
        <location evidence="2">Cell membrane</location>
        <topology evidence="2">Multi-pass membrane protein</topology>
    </subcellularLocation>
</comment>
<keyword evidence="9" id="KW-0677">Repeat</keyword>
<dbReference type="Pfam" id="PF03160">
    <property type="entry name" value="Calx-beta"/>
    <property type="match status" value="2"/>
</dbReference>
<dbReference type="PRINTS" id="PR01259">
    <property type="entry name" value="NACAEXCHNGR"/>
</dbReference>
<evidence type="ECO:0000256" key="2">
    <source>
        <dbReference type="ARBA" id="ARBA00004651"/>
    </source>
</evidence>
<comment type="caution">
    <text evidence="22">The sequence shown here is derived from an EMBL/GenBank/DDBJ whole genome shotgun (WGS) entry which is preliminary data.</text>
</comment>
<keyword evidence="23" id="KW-1185">Reference proteome</keyword>
<comment type="cofactor">
    <cofactor evidence="1">
        <name>pyridoxal 5'-phosphate</name>
        <dbReference type="ChEBI" id="CHEBI:597326"/>
    </cofactor>
</comment>
<proteinExistence type="inferred from homology"/>
<feature type="compositionally biased region" description="Basic and acidic residues" evidence="20">
    <location>
        <begin position="29"/>
        <end position="38"/>
    </location>
</feature>
<evidence type="ECO:0000313" key="22">
    <source>
        <dbReference type="EMBL" id="CAK9111780.1"/>
    </source>
</evidence>
<keyword evidence="17" id="KW-0325">Glycoprotein</keyword>
<evidence type="ECO:0000256" key="19">
    <source>
        <dbReference type="ARBA" id="ARBA00033667"/>
    </source>
</evidence>
<dbReference type="Pfam" id="PF01053">
    <property type="entry name" value="Cys_Met_Meta_PP"/>
    <property type="match status" value="1"/>
</dbReference>
<keyword evidence="10" id="KW-0106">Calcium</keyword>
<keyword evidence="4" id="KW-0813">Transport</keyword>
<feature type="domain" description="Calx-beta" evidence="21">
    <location>
        <begin position="31"/>
        <end position="133"/>
    </location>
</feature>
<gene>
    <name evidence="22" type="ORF">SCF082_LOCUS51843</name>
</gene>
<dbReference type="SUPFAM" id="SSF141072">
    <property type="entry name" value="CalX-like"/>
    <property type="match status" value="2"/>
</dbReference>
<evidence type="ECO:0000256" key="16">
    <source>
        <dbReference type="ARBA" id="ARBA00023136"/>
    </source>
</evidence>
<evidence type="ECO:0000256" key="18">
    <source>
        <dbReference type="ARBA" id="ARBA00023201"/>
    </source>
</evidence>
<evidence type="ECO:0000256" key="7">
    <source>
        <dbReference type="ARBA" id="ARBA00022723"/>
    </source>
</evidence>
<evidence type="ECO:0000256" key="14">
    <source>
        <dbReference type="ARBA" id="ARBA00023053"/>
    </source>
</evidence>
<dbReference type="SMART" id="SM00237">
    <property type="entry name" value="Calx_beta"/>
    <property type="match status" value="2"/>
</dbReference>
<evidence type="ECO:0000313" key="23">
    <source>
        <dbReference type="Proteomes" id="UP001642464"/>
    </source>
</evidence>
<dbReference type="Gene3D" id="3.90.1150.10">
    <property type="entry name" value="Aspartate Aminotransferase, domain 1"/>
    <property type="match status" value="1"/>
</dbReference>
<comment type="catalytic activity">
    <reaction evidence="19">
        <text>Ca(2+)(in) + 3 Na(+)(out) = Ca(2+)(out) + 3 Na(+)(in)</text>
        <dbReference type="Rhea" id="RHEA:69955"/>
        <dbReference type="ChEBI" id="CHEBI:29101"/>
        <dbReference type="ChEBI" id="CHEBI:29108"/>
    </reaction>
</comment>
<name>A0ABP0SHR9_9DINO</name>
<dbReference type="Gene3D" id="2.60.40.2030">
    <property type="match status" value="2"/>
</dbReference>
<dbReference type="PANTHER" id="PTHR11878:SF65">
    <property type="entry name" value="NA_CA-EXCHANGE PROTEIN, ISOFORM G"/>
    <property type="match status" value="1"/>
</dbReference>
<dbReference type="InterPro" id="IPR000277">
    <property type="entry name" value="Cys/Met-Metab_PyrdxlP-dep_enz"/>
</dbReference>
<dbReference type="InterPro" id="IPR004836">
    <property type="entry name" value="Na_Ca_Ex"/>
</dbReference>
<reference evidence="22 23" key="1">
    <citation type="submission" date="2024-02" db="EMBL/GenBank/DDBJ databases">
        <authorList>
            <person name="Chen Y."/>
            <person name="Shah S."/>
            <person name="Dougan E. K."/>
            <person name="Thang M."/>
            <person name="Chan C."/>
        </authorList>
    </citation>
    <scope>NUCLEOTIDE SEQUENCE [LARGE SCALE GENOMIC DNA]</scope>
</reference>
<dbReference type="Pfam" id="PF01699">
    <property type="entry name" value="Na_Ca_ex"/>
    <property type="match status" value="1"/>
</dbReference>
<keyword evidence="15" id="KW-0406">Ion transport</keyword>
<evidence type="ECO:0000256" key="10">
    <source>
        <dbReference type="ARBA" id="ARBA00022837"/>
    </source>
</evidence>
<evidence type="ECO:0000256" key="15">
    <source>
        <dbReference type="ARBA" id="ARBA00023065"/>
    </source>
</evidence>
<keyword evidence="18" id="KW-0739">Sodium transport</keyword>
<keyword evidence="8" id="KW-0732">Signal</keyword>
<evidence type="ECO:0000256" key="8">
    <source>
        <dbReference type="ARBA" id="ARBA00022729"/>
    </source>
</evidence>
<dbReference type="InterPro" id="IPR015422">
    <property type="entry name" value="PyrdxlP-dep_Trfase_small"/>
</dbReference>
<comment type="similarity">
    <text evidence="3">Belongs to the Ca(2+):cation antiporter (CaCA) (TC 2.A.19) family. SLC8 subfamily.</text>
</comment>
<dbReference type="Gene3D" id="1.20.1420.30">
    <property type="entry name" value="NCX, central ion-binding region"/>
    <property type="match status" value="1"/>
</dbReference>
<evidence type="ECO:0000256" key="20">
    <source>
        <dbReference type="SAM" id="MobiDB-lite"/>
    </source>
</evidence>
<evidence type="ECO:0000259" key="21">
    <source>
        <dbReference type="SMART" id="SM00237"/>
    </source>
</evidence>
<dbReference type="EMBL" id="CAXAMM010043795">
    <property type="protein sequence ID" value="CAK9111780.1"/>
    <property type="molecule type" value="Genomic_DNA"/>
</dbReference>
<dbReference type="SUPFAM" id="SSF53383">
    <property type="entry name" value="PLP-dependent transferases"/>
    <property type="match status" value="1"/>
</dbReference>
<evidence type="ECO:0000256" key="11">
    <source>
        <dbReference type="ARBA" id="ARBA00022860"/>
    </source>
</evidence>
<dbReference type="InterPro" id="IPR015421">
    <property type="entry name" value="PyrdxlP-dep_Trfase_major"/>
</dbReference>
<dbReference type="InterPro" id="IPR003644">
    <property type="entry name" value="Calx_beta"/>
</dbReference>
<evidence type="ECO:0000256" key="17">
    <source>
        <dbReference type="ARBA" id="ARBA00023180"/>
    </source>
</evidence>
<evidence type="ECO:0000256" key="4">
    <source>
        <dbReference type="ARBA" id="ARBA00022448"/>
    </source>
</evidence>
<evidence type="ECO:0000256" key="13">
    <source>
        <dbReference type="ARBA" id="ARBA00022989"/>
    </source>
</evidence>
<keyword evidence="5" id="KW-1003">Cell membrane</keyword>
<evidence type="ECO:0000256" key="3">
    <source>
        <dbReference type="ARBA" id="ARBA00007489"/>
    </source>
</evidence>
<organism evidence="22 23">
    <name type="scientific">Durusdinium trenchii</name>
    <dbReference type="NCBI Taxonomy" id="1381693"/>
    <lineage>
        <taxon>Eukaryota</taxon>
        <taxon>Sar</taxon>
        <taxon>Alveolata</taxon>
        <taxon>Dinophyceae</taxon>
        <taxon>Suessiales</taxon>
        <taxon>Symbiodiniaceae</taxon>
        <taxon>Durusdinium</taxon>
    </lineage>
</organism>
<evidence type="ECO:0000256" key="9">
    <source>
        <dbReference type="ARBA" id="ARBA00022737"/>
    </source>
</evidence>
<keyword evidence="14" id="KW-0915">Sodium</keyword>
<accession>A0ABP0SHR9</accession>
<keyword evidence="11" id="KW-0112">Calmodulin-binding</keyword>
<dbReference type="InterPro" id="IPR044880">
    <property type="entry name" value="NCX_ion-bd_dom_sf"/>
</dbReference>
<dbReference type="InterPro" id="IPR015424">
    <property type="entry name" value="PyrdxlP-dep_Trfase"/>
</dbReference>
<keyword evidence="12" id="KW-0663">Pyridoxal phosphate</keyword>
<dbReference type="InterPro" id="IPR004837">
    <property type="entry name" value="NaCa_Exmemb"/>
</dbReference>
<evidence type="ECO:0000256" key="12">
    <source>
        <dbReference type="ARBA" id="ARBA00022898"/>
    </source>
</evidence>
<sequence>MPRKDTSDMRRVAPLDVESQAPKSIVGKGDLDVTPPKDDAPTLKSSFAFAYDRIGIVDSQRSVSVRVVRAGAVEETASVKYQTRAGRAKRDEDYTHVEGELTFTPGQVEQSVFINIANSLAFESNEEFYLDLMDGKNQRIASATLVILSNEDSGFIRFEEENLTTVEEFQEKILEVPVIRRDGAAGKVTCSWRTEDNTAKASTHYVAGNGILEFEHGQMVATIPLTILPAGRCQLRSTVRVITFNIAGAKFDPNTEGGKESCMANVVIEPDPDIQERILRIHSVLAVNWAKAHTAQSNWTAWKEQIMDSIKLRDDEQDDDEEERGGCLDYLSMATTAVLVVPWKIIFSIIPPPGFCDGWVCFVGSLMGIGALTAVVGDSAALLGCVLEIGSAITAITLVALGTSLPDTFASRTAAVTDPTADASVGNVTGSNSVNVFLGLGLPWTLGALYWSIGGADPIWLARFQDKEFAQDWLQGVWLPDFSQSSLSCVRSGCGVQCEVDGTVNPVGAYMSSLLRLYQRNDQQHQALIFPSGMAAIGATVAAIAQNQQADAKKPWILVHGNELYCEVPRTLHYIADSSGRARCMAVDVTRHGELRELFAQMGASIKVFHFETATNPSGQFFDFRLIQELRKSAPECLFVCDNTWLSGALFNPLDHGADLVVESMTKYVSAGMCIGGAVLGPNGLMAPILSWIKAFGIFVGQDHCQLFAEGLQSLHARMEATSKSAVALAECLEAHPAVNRVMYPLLPSHPTFSIAKRYLTKGGPGCLWFHVSAKKQHVMKTITAWTSPECKTSFGSSTSRLDPWPHAAPAQLYDQTGEQTWTRTSSGTAKHGTWLRLAVGYQEEVAMLMKDLDRLLAQLGPYPEEKDVQKVVPKAAAGYADGVTVADAADAGKRSSATSEGRWRRKL</sequence>
<keyword evidence="6" id="KW-0812">Transmembrane</keyword>
<dbReference type="PANTHER" id="PTHR11878">
    <property type="entry name" value="SODIUM/CALCIUM EXCHANGER"/>
    <property type="match status" value="1"/>
</dbReference>
<protein>
    <submittedName>
        <fullName evidence="22">Sodium/calcium exchanger 2 (Na(+)/Ca(2+)-exchange protein 2) (Solute carrier family 8 member 2)</fullName>
    </submittedName>
</protein>